<keyword evidence="3" id="KW-1185">Reference proteome</keyword>
<dbReference type="Proteomes" id="UP000499080">
    <property type="component" value="Unassembled WGS sequence"/>
</dbReference>
<gene>
    <name evidence="2" type="ORF">AVEN_58237_1</name>
</gene>
<evidence type="ECO:0000313" key="2">
    <source>
        <dbReference type="EMBL" id="GBM92217.1"/>
    </source>
</evidence>
<dbReference type="InterPro" id="IPR036691">
    <property type="entry name" value="Endo/exonu/phosph_ase_sf"/>
</dbReference>
<sequence length="204" mass="22864">MRFISWNANGISKKIKELKYFIAGEIAHVIGIQETHLRLSDKIKVPNHNIYGSYRISQRGGGTAILAKNGINLHEISFSSSTFENSATVMELGNRLETTLVQQNGCTKVVVIIYKSHHGLIDTAELNNIFSSDSQIFCLGDFNAKRSPWSVIRTNQNGKIIYDCVHYSNLSVIAPPQVDKLLCNLSHKFCFGLRHCQQHHCSCS</sequence>
<dbReference type="SUPFAM" id="SSF56219">
    <property type="entry name" value="DNase I-like"/>
    <property type="match status" value="1"/>
</dbReference>
<reference evidence="2 3" key="1">
    <citation type="journal article" date="2019" name="Sci. Rep.">
        <title>Orb-weaving spider Araneus ventricosus genome elucidates the spidroin gene catalogue.</title>
        <authorList>
            <person name="Kono N."/>
            <person name="Nakamura H."/>
            <person name="Ohtoshi R."/>
            <person name="Moran D.A.P."/>
            <person name="Shinohara A."/>
            <person name="Yoshida Y."/>
            <person name="Fujiwara M."/>
            <person name="Mori M."/>
            <person name="Tomita M."/>
            <person name="Arakawa K."/>
        </authorList>
    </citation>
    <scope>NUCLEOTIDE SEQUENCE [LARGE SCALE GENOMIC DNA]</scope>
</reference>
<evidence type="ECO:0000313" key="3">
    <source>
        <dbReference type="Proteomes" id="UP000499080"/>
    </source>
</evidence>
<proteinExistence type="predicted"/>
<dbReference type="Gene3D" id="3.60.10.10">
    <property type="entry name" value="Endonuclease/exonuclease/phosphatase"/>
    <property type="match status" value="1"/>
</dbReference>
<comment type="caution">
    <text evidence="2">The sequence shown here is derived from an EMBL/GenBank/DDBJ whole genome shotgun (WGS) entry which is preliminary data.</text>
</comment>
<dbReference type="EMBL" id="BGPR01003771">
    <property type="protein sequence ID" value="GBM92217.1"/>
    <property type="molecule type" value="Genomic_DNA"/>
</dbReference>
<dbReference type="Pfam" id="PF03372">
    <property type="entry name" value="Exo_endo_phos"/>
    <property type="match status" value="1"/>
</dbReference>
<name>A0A4Y2JQN1_ARAVE</name>
<evidence type="ECO:0000259" key="1">
    <source>
        <dbReference type="Pfam" id="PF03372"/>
    </source>
</evidence>
<organism evidence="2 3">
    <name type="scientific">Araneus ventricosus</name>
    <name type="common">Orbweaver spider</name>
    <name type="synonym">Epeira ventricosa</name>
    <dbReference type="NCBI Taxonomy" id="182803"/>
    <lineage>
        <taxon>Eukaryota</taxon>
        <taxon>Metazoa</taxon>
        <taxon>Ecdysozoa</taxon>
        <taxon>Arthropoda</taxon>
        <taxon>Chelicerata</taxon>
        <taxon>Arachnida</taxon>
        <taxon>Araneae</taxon>
        <taxon>Araneomorphae</taxon>
        <taxon>Entelegynae</taxon>
        <taxon>Araneoidea</taxon>
        <taxon>Araneidae</taxon>
        <taxon>Araneus</taxon>
    </lineage>
</organism>
<dbReference type="OrthoDB" id="6471655at2759"/>
<accession>A0A4Y2JQN1</accession>
<dbReference type="InterPro" id="IPR005135">
    <property type="entry name" value="Endo/exonuclease/phosphatase"/>
</dbReference>
<dbReference type="AlphaFoldDB" id="A0A4Y2JQN1"/>
<protein>
    <recommendedName>
        <fullName evidence="1">Endonuclease/exonuclease/phosphatase domain-containing protein</fullName>
    </recommendedName>
</protein>
<dbReference type="GO" id="GO:0003824">
    <property type="term" value="F:catalytic activity"/>
    <property type="evidence" value="ECO:0007669"/>
    <property type="project" value="InterPro"/>
</dbReference>
<feature type="domain" description="Endonuclease/exonuclease/phosphatase" evidence="1">
    <location>
        <begin position="4"/>
        <end position="161"/>
    </location>
</feature>